<sequence length="225" mass="24909">LVFRGGSATDQHRITKALTASSDASKYTAELEQNPRTKLAISEYQDMLRAVASAENEFCEQCIDCVTMIDEETFVTGGDSGALSLWSIQKKKPVFIHHLSHGLHPSPSDTEADTPKRPFWITALCSVPFTDLFMSASSDGYICLWRMRSGKAPGFDLVNRILVNGFVNALDVRELVPEDPMSSKRDLIVAAAVGQESRMGRWSKISARNVVKLFTLTARPRNSLK</sequence>
<dbReference type="GO" id="GO:0032040">
    <property type="term" value="C:small-subunit processome"/>
    <property type="evidence" value="ECO:0007669"/>
    <property type="project" value="TreeGrafter"/>
</dbReference>
<keyword evidence="3" id="KW-0677">Repeat</keyword>
<comment type="subcellular location">
    <subcellularLocation>
        <location evidence="1">Nucleus</location>
    </subcellularLocation>
</comment>
<dbReference type="InterPro" id="IPR039241">
    <property type="entry name" value="Rrp9-like"/>
</dbReference>
<dbReference type="EMBL" id="JANBUW010001333">
    <property type="protein sequence ID" value="KAJ2843664.1"/>
    <property type="molecule type" value="Genomic_DNA"/>
</dbReference>
<evidence type="ECO:0000256" key="4">
    <source>
        <dbReference type="ARBA" id="ARBA00023242"/>
    </source>
</evidence>
<accession>A0A9W8LX12</accession>
<evidence type="ECO:0000256" key="1">
    <source>
        <dbReference type="ARBA" id="ARBA00004123"/>
    </source>
</evidence>
<evidence type="ECO:0000256" key="3">
    <source>
        <dbReference type="ARBA" id="ARBA00022737"/>
    </source>
</evidence>
<evidence type="ECO:0000256" key="2">
    <source>
        <dbReference type="ARBA" id="ARBA00022574"/>
    </source>
</evidence>
<dbReference type="InterPro" id="IPR036322">
    <property type="entry name" value="WD40_repeat_dom_sf"/>
</dbReference>
<evidence type="ECO:0000313" key="6">
    <source>
        <dbReference type="Proteomes" id="UP001139887"/>
    </source>
</evidence>
<keyword evidence="4" id="KW-0539">Nucleus</keyword>
<dbReference type="GO" id="GO:0034511">
    <property type="term" value="F:U3 snoRNA binding"/>
    <property type="evidence" value="ECO:0007669"/>
    <property type="project" value="InterPro"/>
</dbReference>
<dbReference type="Gene3D" id="2.130.10.10">
    <property type="entry name" value="YVTN repeat-like/Quinoprotein amine dehydrogenase"/>
    <property type="match status" value="1"/>
</dbReference>
<dbReference type="PANTHER" id="PTHR19865:SF0">
    <property type="entry name" value="U3 SMALL NUCLEOLAR RNA-INTERACTING PROTEIN 2"/>
    <property type="match status" value="1"/>
</dbReference>
<dbReference type="OrthoDB" id="189968at2759"/>
<dbReference type="AlphaFoldDB" id="A0A9W8LX12"/>
<gene>
    <name evidence="5" type="primary">RRP9</name>
    <name evidence="5" type="ORF">IWW36_005479</name>
</gene>
<dbReference type="Proteomes" id="UP001139887">
    <property type="component" value="Unassembled WGS sequence"/>
</dbReference>
<protein>
    <submittedName>
        <fullName evidence="5">Pre-rRNA processing protein</fullName>
    </submittedName>
</protein>
<keyword evidence="2" id="KW-0853">WD repeat</keyword>
<reference evidence="5" key="1">
    <citation type="submission" date="2022-07" db="EMBL/GenBank/DDBJ databases">
        <title>Phylogenomic reconstructions and comparative analyses of Kickxellomycotina fungi.</title>
        <authorList>
            <person name="Reynolds N.K."/>
            <person name="Stajich J.E."/>
            <person name="Barry K."/>
            <person name="Grigoriev I.V."/>
            <person name="Crous P."/>
            <person name="Smith M.E."/>
        </authorList>
    </citation>
    <scope>NUCLEOTIDE SEQUENCE</scope>
    <source>
        <strain evidence="5">NRRL 1566</strain>
    </source>
</reference>
<keyword evidence="6" id="KW-1185">Reference proteome</keyword>
<dbReference type="InterPro" id="IPR015943">
    <property type="entry name" value="WD40/YVTN_repeat-like_dom_sf"/>
</dbReference>
<comment type="caution">
    <text evidence="5">The sequence shown here is derived from an EMBL/GenBank/DDBJ whole genome shotgun (WGS) entry which is preliminary data.</text>
</comment>
<feature type="non-terminal residue" evidence="5">
    <location>
        <position position="1"/>
    </location>
</feature>
<dbReference type="PANTHER" id="PTHR19865">
    <property type="entry name" value="U3 SMALL NUCLEOLAR RNA INTERACTING PROTEIN 2"/>
    <property type="match status" value="1"/>
</dbReference>
<name>A0A9W8LX12_9FUNG</name>
<dbReference type="SUPFAM" id="SSF50978">
    <property type="entry name" value="WD40 repeat-like"/>
    <property type="match status" value="1"/>
</dbReference>
<organism evidence="5 6">
    <name type="scientific">Coemansia brasiliensis</name>
    <dbReference type="NCBI Taxonomy" id="2650707"/>
    <lineage>
        <taxon>Eukaryota</taxon>
        <taxon>Fungi</taxon>
        <taxon>Fungi incertae sedis</taxon>
        <taxon>Zoopagomycota</taxon>
        <taxon>Kickxellomycotina</taxon>
        <taxon>Kickxellomycetes</taxon>
        <taxon>Kickxellales</taxon>
        <taxon>Kickxellaceae</taxon>
        <taxon>Coemansia</taxon>
    </lineage>
</organism>
<evidence type="ECO:0000313" key="5">
    <source>
        <dbReference type="EMBL" id="KAJ2843664.1"/>
    </source>
</evidence>
<proteinExistence type="predicted"/>